<dbReference type="Proteomes" id="UP001501508">
    <property type="component" value="Unassembled WGS sequence"/>
</dbReference>
<name>A0ABP8M0P0_9BACT</name>
<keyword evidence="3" id="KW-1185">Reference proteome</keyword>
<comment type="caution">
    <text evidence="2">The sequence shown here is derived from an EMBL/GenBank/DDBJ whole genome shotgun (WGS) entry which is preliminary data.</text>
</comment>
<keyword evidence="1" id="KW-0812">Transmembrane</keyword>
<feature type="transmembrane region" description="Helical" evidence="1">
    <location>
        <begin position="76"/>
        <end position="94"/>
    </location>
</feature>
<gene>
    <name evidence="2" type="ORF">GCM10023091_22100</name>
</gene>
<keyword evidence="1" id="KW-0472">Membrane</keyword>
<dbReference type="EMBL" id="BAABEY010000021">
    <property type="protein sequence ID" value="GAA4439618.1"/>
    <property type="molecule type" value="Genomic_DNA"/>
</dbReference>
<dbReference type="RefSeq" id="WP_345028851.1">
    <property type="nucleotide sequence ID" value="NZ_BAABEY010000021.1"/>
</dbReference>
<evidence type="ECO:0000256" key="1">
    <source>
        <dbReference type="SAM" id="Phobius"/>
    </source>
</evidence>
<evidence type="ECO:0000313" key="3">
    <source>
        <dbReference type="Proteomes" id="UP001501508"/>
    </source>
</evidence>
<evidence type="ECO:0008006" key="4">
    <source>
        <dbReference type="Google" id="ProtNLM"/>
    </source>
</evidence>
<sequence>MKTHKQYGFSDFHRYHFNEMTPEEQYQFEEEMLDDSFLREAYEGFEMMLNDGVKPGYWKEKLQHGTPAVKTTVRRSWPYVAAAFLLITGGFLIYHRPFFFPLKQESAFLPDTIYQPVEPGIVTIDVTDFHREIKTKETEAKKFRLSTRQYPPAKLYDAPPVAATQTDSALDEIVIVGFGKLPGDTSTSDERLATYNNSQGEVMVARRNWKQDRKVTVRTDSAALIEPNSARFPIPYLKDEALYTGRLKRKPLGERLASHPSAGTTLIIRGNRGLGREDTLSHESVKTGYTASYQDTIQPKKIYLSDTERENWEQRIRRATRNALIYGEGVRFGILSLPDSTVRDFTHDELDELKRILIKIKEERKQKKPEISP</sequence>
<keyword evidence="1" id="KW-1133">Transmembrane helix</keyword>
<protein>
    <recommendedName>
        <fullName evidence="4">Anti-sigma factor</fullName>
    </recommendedName>
</protein>
<proteinExistence type="predicted"/>
<organism evidence="2 3">
    <name type="scientific">Ravibacter arvi</name>
    <dbReference type="NCBI Taxonomy" id="2051041"/>
    <lineage>
        <taxon>Bacteria</taxon>
        <taxon>Pseudomonadati</taxon>
        <taxon>Bacteroidota</taxon>
        <taxon>Cytophagia</taxon>
        <taxon>Cytophagales</taxon>
        <taxon>Spirosomataceae</taxon>
        <taxon>Ravibacter</taxon>
    </lineage>
</organism>
<evidence type="ECO:0000313" key="2">
    <source>
        <dbReference type="EMBL" id="GAA4439618.1"/>
    </source>
</evidence>
<reference evidence="3" key="1">
    <citation type="journal article" date="2019" name="Int. J. Syst. Evol. Microbiol.">
        <title>The Global Catalogue of Microorganisms (GCM) 10K type strain sequencing project: providing services to taxonomists for standard genome sequencing and annotation.</title>
        <authorList>
            <consortium name="The Broad Institute Genomics Platform"/>
            <consortium name="The Broad Institute Genome Sequencing Center for Infectious Disease"/>
            <person name="Wu L."/>
            <person name="Ma J."/>
        </authorList>
    </citation>
    <scope>NUCLEOTIDE SEQUENCE [LARGE SCALE GENOMIC DNA]</scope>
    <source>
        <strain evidence="3">JCM 31920</strain>
    </source>
</reference>
<accession>A0ABP8M0P0</accession>